<feature type="compositionally biased region" description="Basic and acidic residues" evidence="12">
    <location>
        <begin position="243"/>
        <end position="257"/>
    </location>
</feature>
<dbReference type="Gene3D" id="1.20.1280.290">
    <property type="match status" value="2"/>
</dbReference>
<dbReference type="PANTHER" id="PTHR10791">
    <property type="entry name" value="RAG1-ACTIVATING PROTEIN 1"/>
    <property type="match status" value="1"/>
</dbReference>
<feature type="transmembrane region" description="Helical" evidence="11">
    <location>
        <begin position="187"/>
        <end position="208"/>
    </location>
</feature>
<sequence length="298" mass="32545">MVELSFIVGLVGNIISILVFTSPIATFRRVVKKKSTENFKGIPYITTLLSTSLWTFYGLLKPGGLLVVTVNGVGSVLQAIYVILFLIYAPKDTRVKLAKIVAILNIGCYGGVILITLLAIHGSVRLVVIGVMCAVLTVGMYASPMGAMRRVVKTRSVEYMPFSLSFFLFLNGGVWSAYALLVKDFFIGVPNAIGFVLGSAQLVLYTVYRSSKSFKSVDSVKDEKVEEEGSAHLVGRVEMQKYSDGDDDRVKSDERQLSKGSSLPKGGSVSRQHSLQKIVKARTFTPSELRSIRVDIDG</sequence>
<dbReference type="FunFam" id="1.20.1280.290:FF:000001">
    <property type="entry name" value="Bidirectional sugar transporter SWEET"/>
    <property type="match status" value="1"/>
</dbReference>
<comment type="similarity">
    <text evidence="2 11">Belongs to the SWEET sugar transporter family.</text>
</comment>
<feature type="transmembrane region" description="Helical" evidence="11">
    <location>
        <begin position="39"/>
        <end position="59"/>
    </location>
</feature>
<comment type="caution">
    <text evidence="13">The sequence shown here is derived from an EMBL/GenBank/DDBJ whole genome shotgun (WGS) entry which is preliminary data.</text>
</comment>
<proteinExistence type="inferred from homology"/>
<keyword evidence="9 11" id="KW-0472">Membrane</keyword>
<keyword evidence="6 11" id="KW-0812">Transmembrane</keyword>
<keyword evidence="7" id="KW-0677">Repeat</keyword>
<evidence type="ECO:0000256" key="10">
    <source>
        <dbReference type="ARBA" id="ARBA00038715"/>
    </source>
</evidence>
<dbReference type="FunFam" id="1.20.1280.290:FF:000002">
    <property type="entry name" value="Bidirectional sugar transporter SWEET"/>
    <property type="match status" value="1"/>
</dbReference>
<comment type="function">
    <text evidence="11">Mediates both low-affinity uptake and efflux of sugar across the membrane.</text>
</comment>
<feature type="transmembrane region" description="Helical" evidence="11">
    <location>
        <begin position="100"/>
        <end position="120"/>
    </location>
</feature>
<feature type="transmembrane region" description="Helical" evidence="11">
    <location>
        <begin position="65"/>
        <end position="88"/>
    </location>
</feature>
<organism evidence="13 14">
    <name type="scientific">Acorus calamus</name>
    <name type="common">Sweet flag</name>
    <dbReference type="NCBI Taxonomy" id="4465"/>
    <lineage>
        <taxon>Eukaryota</taxon>
        <taxon>Viridiplantae</taxon>
        <taxon>Streptophyta</taxon>
        <taxon>Embryophyta</taxon>
        <taxon>Tracheophyta</taxon>
        <taxon>Spermatophyta</taxon>
        <taxon>Magnoliopsida</taxon>
        <taxon>Liliopsida</taxon>
        <taxon>Acoraceae</taxon>
        <taxon>Acorus</taxon>
    </lineage>
</organism>
<accession>A0AAV9CUE2</accession>
<comment type="subunit">
    <text evidence="10">Forms homooligomers and/or heterooligomers.</text>
</comment>
<evidence type="ECO:0000256" key="5">
    <source>
        <dbReference type="ARBA" id="ARBA00022597"/>
    </source>
</evidence>
<evidence type="ECO:0000256" key="9">
    <source>
        <dbReference type="ARBA" id="ARBA00023136"/>
    </source>
</evidence>
<feature type="transmembrane region" description="Helical" evidence="11">
    <location>
        <begin position="126"/>
        <end position="147"/>
    </location>
</feature>
<evidence type="ECO:0000256" key="7">
    <source>
        <dbReference type="ARBA" id="ARBA00022737"/>
    </source>
</evidence>
<evidence type="ECO:0000256" key="8">
    <source>
        <dbReference type="ARBA" id="ARBA00022989"/>
    </source>
</evidence>
<keyword evidence="8 11" id="KW-1133">Transmembrane helix</keyword>
<protein>
    <recommendedName>
        <fullName evidence="11">Bidirectional sugar transporter SWEET</fullName>
    </recommendedName>
</protein>
<evidence type="ECO:0000256" key="2">
    <source>
        <dbReference type="ARBA" id="ARBA00007809"/>
    </source>
</evidence>
<feature type="region of interest" description="Disordered" evidence="12">
    <location>
        <begin position="243"/>
        <end position="273"/>
    </location>
</feature>
<comment type="subcellular location">
    <subcellularLocation>
        <location evidence="1 11">Cell membrane</location>
        <topology evidence="1 11">Multi-pass membrane protein</topology>
    </subcellularLocation>
</comment>
<name>A0AAV9CUE2_ACOCL</name>
<feature type="transmembrane region" description="Helical" evidence="11">
    <location>
        <begin position="6"/>
        <end position="27"/>
    </location>
</feature>
<evidence type="ECO:0000256" key="3">
    <source>
        <dbReference type="ARBA" id="ARBA00022448"/>
    </source>
</evidence>
<gene>
    <name evidence="13" type="primary">SWEET16</name>
    <name evidence="13" type="ORF">QJS10_CPB17g01254</name>
</gene>
<dbReference type="PANTHER" id="PTHR10791:SF142">
    <property type="entry name" value="BIDIRECTIONAL SUGAR TRANSPORTER SWEET16"/>
    <property type="match status" value="1"/>
</dbReference>
<keyword evidence="14" id="KW-1185">Reference proteome</keyword>
<evidence type="ECO:0000256" key="6">
    <source>
        <dbReference type="ARBA" id="ARBA00022692"/>
    </source>
</evidence>
<dbReference type="InterPro" id="IPR047664">
    <property type="entry name" value="SWEET"/>
</dbReference>
<reference evidence="13" key="2">
    <citation type="submission" date="2023-06" db="EMBL/GenBank/DDBJ databases">
        <authorList>
            <person name="Ma L."/>
            <person name="Liu K.-W."/>
            <person name="Li Z."/>
            <person name="Hsiao Y.-Y."/>
            <person name="Qi Y."/>
            <person name="Fu T."/>
            <person name="Tang G."/>
            <person name="Zhang D."/>
            <person name="Sun W.-H."/>
            <person name="Liu D.-K."/>
            <person name="Li Y."/>
            <person name="Chen G.-Z."/>
            <person name="Liu X.-D."/>
            <person name="Liao X.-Y."/>
            <person name="Jiang Y.-T."/>
            <person name="Yu X."/>
            <person name="Hao Y."/>
            <person name="Huang J."/>
            <person name="Zhao X.-W."/>
            <person name="Ke S."/>
            <person name="Chen Y.-Y."/>
            <person name="Wu W.-L."/>
            <person name="Hsu J.-L."/>
            <person name="Lin Y.-F."/>
            <person name="Huang M.-D."/>
            <person name="Li C.-Y."/>
            <person name="Huang L."/>
            <person name="Wang Z.-W."/>
            <person name="Zhao X."/>
            <person name="Zhong W.-Y."/>
            <person name="Peng D.-H."/>
            <person name="Ahmad S."/>
            <person name="Lan S."/>
            <person name="Zhang J.-S."/>
            <person name="Tsai W.-C."/>
            <person name="Van De Peer Y."/>
            <person name="Liu Z.-J."/>
        </authorList>
    </citation>
    <scope>NUCLEOTIDE SEQUENCE</scope>
    <source>
        <strain evidence="13">CP</strain>
        <tissue evidence="13">Leaves</tissue>
    </source>
</reference>
<dbReference type="GO" id="GO:0051119">
    <property type="term" value="F:sugar transmembrane transporter activity"/>
    <property type="evidence" value="ECO:0007669"/>
    <property type="project" value="InterPro"/>
</dbReference>
<dbReference type="GO" id="GO:0005886">
    <property type="term" value="C:plasma membrane"/>
    <property type="evidence" value="ECO:0007669"/>
    <property type="project" value="UniProtKB-SubCell"/>
</dbReference>
<evidence type="ECO:0000313" key="13">
    <source>
        <dbReference type="EMBL" id="KAK1292550.1"/>
    </source>
</evidence>
<evidence type="ECO:0000256" key="11">
    <source>
        <dbReference type="RuleBase" id="RU910715"/>
    </source>
</evidence>
<evidence type="ECO:0000256" key="4">
    <source>
        <dbReference type="ARBA" id="ARBA00022475"/>
    </source>
</evidence>
<keyword evidence="3 11" id="KW-0813">Transport</keyword>
<evidence type="ECO:0000313" key="14">
    <source>
        <dbReference type="Proteomes" id="UP001180020"/>
    </source>
</evidence>
<keyword evidence="4" id="KW-1003">Cell membrane</keyword>
<evidence type="ECO:0000256" key="1">
    <source>
        <dbReference type="ARBA" id="ARBA00004651"/>
    </source>
</evidence>
<dbReference type="EMBL" id="JAUJYO010000017">
    <property type="protein sequence ID" value="KAK1292550.1"/>
    <property type="molecule type" value="Genomic_DNA"/>
</dbReference>
<reference evidence="13" key="1">
    <citation type="journal article" date="2023" name="Nat. Commun.">
        <title>Diploid and tetraploid genomes of Acorus and the evolution of monocots.</title>
        <authorList>
            <person name="Ma L."/>
            <person name="Liu K.W."/>
            <person name="Li Z."/>
            <person name="Hsiao Y.Y."/>
            <person name="Qi Y."/>
            <person name="Fu T."/>
            <person name="Tang G.D."/>
            <person name="Zhang D."/>
            <person name="Sun W.H."/>
            <person name="Liu D.K."/>
            <person name="Li Y."/>
            <person name="Chen G.Z."/>
            <person name="Liu X.D."/>
            <person name="Liao X.Y."/>
            <person name="Jiang Y.T."/>
            <person name="Yu X."/>
            <person name="Hao Y."/>
            <person name="Huang J."/>
            <person name="Zhao X.W."/>
            <person name="Ke S."/>
            <person name="Chen Y.Y."/>
            <person name="Wu W.L."/>
            <person name="Hsu J.L."/>
            <person name="Lin Y.F."/>
            <person name="Huang M.D."/>
            <person name="Li C.Y."/>
            <person name="Huang L."/>
            <person name="Wang Z.W."/>
            <person name="Zhao X."/>
            <person name="Zhong W.Y."/>
            <person name="Peng D.H."/>
            <person name="Ahmad S."/>
            <person name="Lan S."/>
            <person name="Zhang J.S."/>
            <person name="Tsai W.C."/>
            <person name="Van de Peer Y."/>
            <person name="Liu Z.J."/>
        </authorList>
    </citation>
    <scope>NUCLEOTIDE SEQUENCE</scope>
    <source>
        <strain evidence="13">CP</strain>
    </source>
</reference>
<feature type="transmembrane region" description="Helical" evidence="11">
    <location>
        <begin position="159"/>
        <end position="181"/>
    </location>
</feature>
<dbReference type="AlphaFoldDB" id="A0AAV9CUE2"/>
<dbReference type="Pfam" id="PF03083">
    <property type="entry name" value="MtN3_slv"/>
    <property type="match status" value="2"/>
</dbReference>
<feature type="compositionally biased region" description="Low complexity" evidence="12">
    <location>
        <begin position="258"/>
        <end position="270"/>
    </location>
</feature>
<dbReference type="InterPro" id="IPR004316">
    <property type="entry name" value="SWEET_rpt"/>
</dbReference>
<evidence type="ECO:0000256" key="12">
    <source>
        <dbReference type="SAM" id="MobiDB-lite"/>
    </source>
</evidence>
<keyword evidence="5 11" id="KW-0762">Sugar transport</keyword>
<dbReference type="Proteomes" id="UP001180020">
    <property type="component" value="Unassembled WGS sequence"/>
</dbReference>